<comment type="similarity">
    <text evidence="1">Belongs to the membrane fusion protein (MFP) (TC 8.A.1) family.</text>
</comment>
<dbReference type="GO" id="GO:0019898">
    <property type="term" value="C:extrinsic component of membrane"/>
    <property type="evidence" value="ECO:0007669"/>
    <property type="project" value="InterPro"/>
</dbReference>
<dbReference type="InterPro" id="IPR006143">
    <property type="entry name" value="RND_pump_MFP"/>
</dbReference>
<evidence type="ECO:0000313" key="5">
    <source>
        <dbReference type="EMBL" id="RQH35599.1"/>
    </source>
</evidence>
<dbReference type="GO" id="GO:1990281">
    <property type="term" value="C:efflux pump complex"/>
    <property type="evidence" value="ECO:0007669"/>
    <property type="project" value="TreeGrafter"/>
</dbReference>
<dbReference type="InterPro" id="IPR058625">
    <property type="entry name" value="MdtA-like_BSH"/>
</dbReference>
<feature type="coiled-coil region" evidence="3">
    <location>
        <begin position="104"/>
        <end position="390"/>
    </location>
</feature>
<proteinExistence type="inferred from homology"/>
<dbReference type="AlphaFoldDB" id="A0A3N6QF23"/>
<evidence type="ECO:0000256" key="3">
    <source>
        <dbReference type="SAM" id="Coils"/>
    </source>
</evidence>
<name>A0A3N6QF23_9CYAN</name>
<dbReference type="PROSITE" id="PS51257">
    <property type="entry name" value="PROKAR_LIPOPROTEIN"/>
    <property type="match status" value="1"/>
</dbReference>
<keyword evidence="6" id="KW-1185">Reference proteome</keyword>
<dbReference type="EMBL" id="RCBY01000124">
    <property type="protein sequence ID" value="RQH35599.1"/>
    <property type="molecule type" value="Genomic_DNA"/>
</dbReference>
<dbReference type="InterPro" id="IPR030190">
    <property type="entry name" value="MacA_alpha-hairpin_sf"/>
</dbReference>
<dbReference type="Proteomes" id="UP000269154">
    <property type="component" value="Unassembled WGS sequence"/>
</dbReference>
<dbReference type="Gene3D" id="6.10.140.1990">
    <property type="match status" value="1"/>
</dbReference>
<dbReference type="Pfam" id="PF25917">
    <property type="entry name" value="BSH_RND"/>
    <property type="match status" value="1"/>
</dbReference>
<evidence type="ECO:0000256" key="2">
    <source>
        <dbReference type="ARBA" id="ARBA00023054"/>
    </source>
</evidence>
<dbReference type="Gene3D" id="2.40.50.100">
    <property type="match status" value="2"/>
</dbReference>
<gene>
    <name evidence="5" type="ORF">D5R40_19885</name>
</gene>
<dbReference type="PANTHER" id="PTHR30469">
    <property type="entry name" value="MULTIDRUG RESISTANCE PROTEIN MDTA"/>
    <property type="match status" value="1"/>
</dbReference>
<dbReference type="GO" id="GO:1990195">
    <property type="term" value="C:macrolide transmembrane transporter complex"/>
    <property type="evidence" value="ECO:0007669"/>
    <property type="project" value="InterPro"/>
</dbReference>
<dbReference type="GO" id="GO:1990961">
    <property type="term" value="P:xenobiotic detoxification by transmembrane export across the plasma membrane"/>
    <property type="evidence" value="ECO:0007669"/>
    <property type="project" value="InterPro"/>
</dbReference>
<dbReference type="GO" id="GO:0015562">
    <property type="term" value="F:efflux transmembrane transporter activity"/>
    <property type="evidence" value="ECO:0007669"/>
    <property type="project" value="TreeGrafter"/>
</dbReference>
<dbReference type="RefSeq" id="WP_124155083.1">
    <property type="nucleotide sequence ID" value="NZ_CAWOLW010000029.1"/>
</dbReference>
<evidence type="ECO:0000256" key="1">
    <source>
        <dbReference type="ARBA" id="ARBA00009477"/>
    </source>
</evidence>
<dbReference type="Gene3D" id="2.40.30.170">
    <property type="match status" value="1"/>
</dbReference>
<sequence length="609" mass="67222">MDSKLVNQARYWPLLLSVLILSSCGGETPQAAAPPPTAVKIARVDRTQVADSTEYIATVEGKERATITPRVSGQVSQVFVSLGNRVKKGDPILQIDPSQQQAVLDSNIAQISSAQAQLDSAEAQLRALRDDKTELIAQRELNSERANLDNAEANLRRERQELNRLLAEFGFLSEEANLENTQATLRSERQELNRLLAESSSLSEEAQLEDAEAALRAQRAEKERREATLEYQKIEQVRFSTLYEEGAVPKERFDQATRDIRQAEAEIDAIEQEIDAAQAQVESAKKDLQRRTGTLDAQIAAQKEVIDAAKAQVESAKKDLQRRTGTLDAQIAAQKEVIDAAKAQVESAKKDLQRRIETLDAQIAAQNEQISSQESQVAQVRGQLQQTQANAVAEQVELQYYNILAPISGVVGEVKPKVGDYVDSQTPLTTIQDNNTLEANINIPIDRLPEIRLGTRVELLQQTGQLIGSSRISFISPDTGQGTQTVLVKAIYDNGEKKLQTNQQVKARVIWEEKQGLTVPITSVRRIGDQAFVFVAEEKIMDGEKKLIATQKPVKLGSIQGQDYQVIEGLKSTDKIVVSGVVKLRNGIPIADDSELGNPIEKKNEKQSL</sequence>
<evidence type="ECO:0000259" key="4">
    <source>
        <dbReference type="Pfam" id="PF25917"/>
    </source>
</evidence>
<organism evidence="5 6">
    <name type="scientific">Okeania hirsuta</name>
    <dbReference type="NCBI Taxonomy" id="1458930"/>
    <lineage>
        <taxon>Bacteria</taxon>
        <taxon>Bacillati</taxon>
        <taxon>Cyanobacteriota</taxon>
        <taxon>Cyanophyceae</taxon>
        <taxon>Oscillatoriophycideae</taxon>
        <taxon>Oscillatoriales</taxon>
        <taxon>Microcoleaceae</taxon>
        <taxon>Okeania</taxon>
    </lineage>
</organism>
<accession>A0A3N6QF23</accession>
<dbReference type="GO" id="GO:0030313">
    <property type="term" value="C:cell envelope"/>
    <property type="evidence" value="ECO:0007669"/>
    <property type="project" value="UniProtKB-SubCell"/>
</dbReference>
<dbReference type="OrthoDB" id="5379451at2"/>
<keyword evidence="2 3" id="KW-0175">Coiled coil</keyword>
<reference evidence="5 6" key="1">
    <citation type="journal article" date="2018" name="ACS Chem. Biol.">
        <title>Ketoreductase domain dysfunction expands chemodiversity: malyngamide biosynthesis in the cyanobacterium Okeania hirsuta.</title>
        <authorList>
            <person name="Moss N.A."/>
            <person name="Leao T."/>
            <person name="Rankin M."/>
            <person name="McCullough T.M."/>
            <person name="Qu P."/>
            <person name="Korobeynikov A."/>
            <person name="Smith J.L."/>
            <person name="Gerwick L."/>
            <person name="Gerwick W.H."/>
        </authorList>
    </citation>
    <scope>NUCLEOTIDE SEQUENCE [LARGE SCALE GENOMIC DNA]</scope>
    <source>
        <strain evidence="5 6">PAB10Feb10-1</strain>
    </source>
</reference>
<feature type="domain" description="Multidrug resistance protein MdtA-like barrel-sandwich hybrid" evidence="4">
    <location>
        <begin position="64"/>
        <end position="429"/>
    </location>
</feature>
<dbReference type="Gene3D" id="2.40.420.20">
    <property type="match status" value="1"/>
</dbReference>
<dbReference type="Gene3D" id="1.10.287.470">
    <property type="entry name" value="Helix hairpin bin"/>
    <property type="match status" value="2"/>
</dbReference>
<dbReference type="NCBIfam" id="TIGR01730">
    <property type="entry name" value="RND_mfp"/>
    <property type="match status" value="1"/>
</dbReference>
<dbReference type="SUPFAM" id="SSF111369">
    <property type="entry name" value="HlyD-like secretion proteins"/>
    <property type="match status" value="2"/>
</dbReference>
<dbReference type="PANTHER" id="PTHR30469:SF39">
    <property type="entry name" value="SLL0180 PROTEIN"/>
    <property type="match status" value="1"/>
</dbReference>
<comment type="caution">
    <text evidence="5">The sequence shown here is derived from an EMBL/GenBank/DDBJ whole genome shotgun (WGS) entry which is preliminary data.</text>
</comment>
<protein>
    <submittedName>
        <fullName evidence="5">Efflux RND transporter periplasmic adaptor subunit</fullName>
    </submittedName>
</protein>
<evidence type="ECO:0000313" key="6">
    <source>
        <dbReference type="Proteomes" id="UP000269154"/>
    </source>
</evidence>